<feature type="domain" description="Intradiol ring-cleavage dioxygenases" evidence="2">
    <location>
        <begin position="152"/>
        <end position="228"/>
    </location>
</feature>
<feature type="region of interest" description="Disordered" evidence="1">
    <location>
        <begin position="104"/>
        <end position="136"/>
    </location>
</feature>
<keyword evidence="3" id="KW-0223">Dioxygenase</keyword>
<feature type="region of interest" description="Disordered" evidence="1">
    <location>
        <begin position="1"/>
        <end position="46"/>
    </location>
</feature>
<dbReference type="EMBL" id="BAABCJ010000002">
    <property type="protein sequence ID" value="GAA3702622.1"/>
    <property type="molecule type" value="Genomic_DNA"/>
</dbReference>
<feature type="compositionally biased region" description="Polar residues" evidence="1">
    <location>
        <begin position="1"/>
        <end position="11"/>
    </location>
</feature>
<sequence length="344" mass="35957">MNSNPASTELTAETAPDGVPLRRSEDLDEGLGELEDAPAIPSDGSRVFAGRRLPRQSEVLEEQGLAFDVDTLLQRRGLLRVLGLGALAAGLAACSPAPAEEGVTAARGAGSVPEIPDETSGPYPADGSNGPDALTQSGVVRSDIRSSYGEASGTAEGVLLDLELQIVDIAAGDAPFAGAAVYVWQADRAGNYSMYSAEAAEQNYLRGVQIADDAGRVRFRTIFPGCYAGRWPHIHFEVYPDQSSIVSADNAIAVSQVAFPEDACDEAYAAAGYEPSRRNLENVRLGSDLVFGDDGGERQLAEVTRQGTGFVARLTVGVDTRTEAHSGWVMGSGPGTSGAMPGRP</sequence>
<dbReference type="InterPro" id="IPR000627">
    <property type="entry name" value="Intradiol_dOase_C"/>
</dbReference>
<keyword evidence="4" id="KW-1185">Reference proteome</keyword>
<dbReference type="GO" id="GO:0051213">
    <property type="term" value="F:dioxygenase activity"/>
    <property type="evidence" value="ECO:0007669"/>
    <property type="project" value="UniProtKB-KW"/>
</dbReference>
<gene>
    <name evidence="3" type="ORF">GCM10022377_15310</name>
</gene>
<dbReference type="Gene3D" id="2.60.130.10">
    <property type="entry name" value="Aromatic compound dioxygenase"/>
    <property type="match status" value="1"/>
</dbReference>
<comment type="caution">
    <text evidence="3">The sequence shown here is derived from an EMBL/GenBank/DDBJ whole genome shotgun (WGS) entry which is preliminary data.</text>
</comment>
<dbReference type="PANTHER" id="PTHR34315">
    <property type="match status" value="1"/>
</dbReference>
<dbReference type="InterPro" id="IPR015889">
    <property type="entry name" value="Intradiol_dOase_core"/>
</dbReference>
<dbReference type="PANTHER" id="PTHR34315:SF1">
    <property type="entry name" value="INTRADIOL RING-CLEAVAGE DIOXYGENASES DOMAIN-CONTAINING PROTEIN-RELATED"/>
    <property type="match status" value="1"/>
</dbReference>
<dbReference type="Proteomes" id="UP001501536">
    <property type="component" value="Unassembled WGS sequence"/>
</dbReference>
<dbReference type="RefSeq" id="WP_344882413.1">
    <property type="nucleotide sequence ID" value="NZ_BAABCJ010000002.1"/>
</dbReference>
<dbReference type="InterPro" id="IPR006311">
    <property type="entry name" value="TAT_signal"/>
</dbReference>
<accession>A0ABP7DFR0</accession>
<evidence type="ECO:0000256" key="1">
    <source>
        <dbReference type="SAM" id="MobiDB-lite"/>
    </source>
</evidence>
<reference evidence="4" key="1">
    <citation type="journal article" date="2019" name="Int. J. Syst. Evol. Microbiol.">
        <title>The Global Catalogue of Microorganisms (GCM) 10K type strain sequencing project: providing services to taxonomists for standard genome sequencing and annotation.</title>
        <authorList>
            <consortium name="The Broad Institute Genomics Platform"/>
            <consortium name="The Broad Institute Genome Sequencing Center for Infectious Disease"/>
            <person name="Wu L."/>
            <person name="Ma J."/>
        </authorList>
    </citation>
    <scope>NUCLEOTIDE SEQUENCE [LARGE SCALE GENOMIC DNA]</scope>
    <source>
        <strain evidence="4">JCM 16961</strain>
    </source>
</reference>
<protein>
    <submittedName>
        <fullName evidence="3">Intradiol ring-cleavage dioxygenase</fullName>
    </submittedName>
</protein>
<dbReference type="Pfam" id="PF00775">
    <property type="entry name" value="Dioxygenase_C"/>
    <property type="match status" value="1"/>
</dbReference>
<evidence type="ECO:0000259" key="2">
    <source>
        <dbReference type="Pfam" id="PF00775"/>
    </source>
</evidence>
<name>A0ABP7DFR0_9MICC</name>
<keyword evidence="3" id="KW-0560">Oxidoreductase</keyword>
<organism evidence="3 4">
    <name type="scientific">Zhihengliuella alba</name>
    <dbReference type="NCBI Taxonomy" id="547018"/>
    <lineage>
        <taxon>Bacteria</taxon>
        <taxon>Bacillati</taxon>
        <taxon>Actinomycetota</taxon>
        <taxon>Actinomycetes</taxon>
        <taxon>Micrococcales</taxon>
        <taxon>Micrococcaceae</taxon>
        <taxon>Zhihengliuella</taxon>
    </lineage>
</organism>
<feature type="region of interest" description="Disordered" evidence="1">
    <location>
        <begin position="325"/>
        <end position="344"/>
    </location>
</feature>
<proteinExistence type="predicted"/>
<dbReference type="SUPFAM" id="SSF49482">
    <property type="entry name" value="Aromatic compound dioxygenase"/>
    <property type="match status" value="1"/>
</dbReference>
<evidence type="ECO:0000313" key="4">
    <source>
        <dbReference type="Proteomes" id="UP001501536"/>
    </source>
</evidence>
<dbReference type="PROSITE" id="PS51318">
    <property type="entry name" value="TAT"/>
    <property type="match status" value="1"/>
</dbReference>
<evidence type="ECO:0000313" key="3">
    <source>
        <dbReference type="EMBL" id="GAA3702622.1"/>
    </source>
</evidence>
<feature type="compositionally biased region" description="Acidic residues" evidence="1">
    <location>
        <begin position="26"/>
        <end position="36"/>
    </location>
</feature>